<proteinExistence type="predicted"/>
<dbReference type="Proteomes" id="UP001281147">
    <property type="component" value="Unassembled WGS sequence"/>
</dbReference>
<dbReference type="EMBL" id="JAUTXU010000101">
    <property type="protein sequence ID" value="KAK3708440.1"/>
    <property type="molecule type" value="Genomic_DNA"/>
</dbReference>
<name>A0ACC3N3L7_9PEZI</name>
<protein>
    <submittedName>
        <fullName evidence="1">Uncharacterized protein</fullName>
    </submittedName>
</protein>
<gene>
    <name evidence="1" type="ORF">LTR37_011536</name>
</gene>
<keyword evidence="2" id="KW-1185">Reference proteome</keyword>
<reference evidence="1" key="1">
    <citation type="submission" date="2023-07" db="EMBL/GenBank/DDBJ databases">
        <title>Black Yeasts Isolated from many extreme environments.</title>
        <authorList>
            <person name="Coleine C."/>
            <person name="Stajich J.E."/>
            <person name="Selbmann L."/>
        </authorList>
    </citation>
    <scope>NUCLEOTIDE SEQUENCE</scope>
    <source>
        <strain evidence="1">CCFEE 5714</strain>
    </source>
</reference>
<evidence type="ECO:0000313" key="2">
    <source>
        <dbReference type="Proteomes" id="UP001281147"/>
    </source>
</evidence>
<organism evidence="1 2">
    <name type="scientific">Vermiconidia calcicola</name>
    <dbReference type="NCBI Taxonomy" id="1690605"/>
    <lineage>
        <taxon>Eukaryota</taxon>
        <taxon>Fungi</taxon>
        <taxon>Dikarya</taxon>
        <taxon>Ascomycota</taxon>
        <taxon>Pezizomycotina</taxon>
        <taxon>Dothideomycetes</taxon>
        <taxon>Dothideomycetidae</taxon>
        <taxon>Mycosphaerellales</taxon>
        <taxon>Extremaceae</taxon>
        <taxon>Vermiconidia</taxon>
    </lineage>
</organism>
<accession>A0ACC3N3L7</accession>
<sequence length="85" mass="9064">MGVHGLLMSSAMASLTSLARTNRLVIYCLGIVADRGVSKGDGNTSGSEGGYRFNPPPLSQGFALWNLANGEFMRYLLTTLQLQVA</sequence>
<comment type="caution">
    <text evidence="1">The sequence shown here is derived from an EMBL/GenBank/DDBJ whole genome shotgun (WGS) entry which is preliminary data.</text>
</comment>
<evidence type="ECO:0000313" key="1">
    <source>
        <dbReference type="EMBL" id="KAK3708440.1"/>
    </source>
</evidence>